<dbReference type="KEGG" id="aol:S58_19390"/>
<protein>
    <submittedName>
        <fullName evidence="1">TetR family transcriptional regulator</fullName>
    </submittedName>
</protein>
<dbReference type="STRING" id="1245469.S58_19390"/>
<proteinExistence type="predicted"/>
<dbReference type="EMBL" id="AP012603">
    <property type="protein sequence ID" value="BAM87946.1"/>
    <property type="molecule type" value="Genomic_DNA"/>
</dbReference>
<sequence length="117" mass="12716">MFASTHQMTCFWSEPAPTSAEGPAASRTIVINGTSDAKLRRAIASRAASSRGNGAVPTILSRYTFLNWKSGWSLESAKALNEKSDLKIYHGSVSQRCYASFTSYSRRAASLHAARQV</sequence>
<dbReference type="AlphaFoldDB" id="M4Z4U5"/>
<dbReference type="Proteomes" id="UP000011841">
    <property type="component" value="Chromosome"/>
</dbReference>
<reference evidence="1 2" key="1">
    <citation type="journal article" date="2013" name="Appl. Environ. Microbiol.">
        <title>Genome analysis suggests that the soil oligotrophic bacterium Agromonas oligotrophica (Bradyrhizobium oligotrophicum) is a nitrogen-fixing symbiont of Aeschynomene indica.</title>
        <authorList>
            <person name="Okubo T."/>
            <person name="Fukushima S."/>
            <person name="Itakura M."/>
            <person name="Oshima K."/>
            <person name="Longtonglang A."/>
            <person name="Teaumroong N."/>
            <person name="Mitsui H."/>
            <person name="Hattori M."/>
            <person name="Hattori R."/>
            <person name="Hattori T."/>
            <person name="Minamisawa K."/>
        </authorList>
    </citation>
    <scope>NUCLEOTIDE SEQUENCE [LARGE SCALE GENOMIC DNA]</scope>
    <source>
        <strain evidence="1 2">S58</strain>
    </source>
</reference>
<keyword evidence="2" id="KW-1185">Reference proteome</keyword>
<gene>
    <name evidence="1" type="ORF">S58_19390</name>
</gene>
<dbReference type="HOGENOM" id="CLU_2080260_0_0_5"/>
<evidence type="ECO:0000313" key="2">
    <source>
        <dbReference type="Proteomes" id="UP000011841"/>
    </source>
</evidence>
<organism evidence="1 2">
    <name type="scientific">Bradyrhizobium oligotrophicum S58</name>
    <dbReference type="NCBI Taxonomy" id="1245469"/>
    <lineage>
        <taxon>Bacteria</taxon>
        <taxon>Pseudomonadati</taxon>
        <taxon>Pseudomonadota</taxon>
        <taxon>Alphaproteobacteria</taxon>
        <taxon>Hyphomicrobiales</taxon>
        <taxon>Nitrobacteraceae</taxon>
        <taxon>Bradyrhizobium</taxon>
    </lineage>
</organism>
<name>M4Z4U5_9BRAD</name>
<evidence type="ECO:0000313" key="1">
    <source>
        <dbReference type="EMBL" id="BAM87946.1"/>
    </source>
</evidence>
<accession>M4Z4U5</accession>